<feature type="domain" description="Guanylate-binding protein N-terminal" evidence="1">
    <location>
        <begin position="1132"/>
        <end position="1217"/>
    </location>
</feature>
<gene>
    <name evidence="2" type="ORF">LAESUDRAFT_753628</name>
</gene>
<protein>
    <recommendedName>
        <fullName evidence="1">Guanylate-binding protein N-terminal domain-containing protein</fullName>
    </recommendedName>
</protein>
<sequence>MSEALSKTATGEQYHDFGDVAGMNIVQTATDDRVLVDEPSELDLITSIRGMYRILDLITEQGSSGLVDKIIIDQQSLGRLINDLQPGAYASLMKVDFAALDNLIVKPIGLYGSKEEIVRFLKDRNVVNGKTADLLRLPNPAAGQPLRPHLRSGLYLLRESVSDQDHGIIYAIFWPEDTTWETNPISTVRHNRMTFMRYLTRVADQIVALISDDDATKIIWQVAETHKQREGVTARSGFTISLPAPQYSDPRYAALIDAARLEPPLIPGETRQGVLQIEYIPMQQKQHQLSEDVQPLRLSNIIETESLQLSMDLSAEALEILMSHGLQKRAPRACSTYLESIHASDLTEKDFTNKRVEKMRVQLENETPVLRQAVHGFVLNAIRKNFWCVTTPPPGDLSLPDATSESLSDDQQFEVRYEREVRDDVLLEHLASLYPKILLVLHKLEDPVTFSIKSQPFQVRKERIMLLDIMLAGRKDVEMSQAKKLISSFLSSENTKTAAELLKEFDSQSKNSPTWQGLPSFIGFFLLSSRAFRQQLIDALNCIAKTDDAKFLSSLTDIVHRNVLLHDACAEVKQDALEWFHRAIPKEVNTVVARIWQIQEEACKVHIKVEADAKKQKDHANARSTLLGTLKDKLLLEKTTETLFITDVQKLSKYNLWNVSYRLLGHREIRMDARLRYRINPFFLTADDQQQMQLNGLFVPTPKLHYKSSSWFELPVEQRIIHVQLLQNDKCLLIVDDNHGAIKTFLEASHTMQGALSRSSYKKILHREKVGSNCMFAFDEQKRMLAVLSADTSKLHILAFDENFASLQSMGSPVDLRPWYDGSVIINHMAFVCGNEEIVLVDYASRARIFSFVTQQFRLASLQLQNPPNIILSSPDGLCLLTINNTGDRLSMRAYHWSTFGSTEGISIRLPDIDPTRTIITSFGKRSHVHVVGVKQDARLCHSIVLDITHNTTEFAFHEVGQNGSRTVNNESVNQNLFIDCHADVWTRFPVLPAVQRKTITSSAQRYLRSLCFVARDNHDNYAAYFTDLVQTFERTTRKPTGDKLSMTTVKAVDYETFANNVIQDISAFRAGEWLVDLLCLIPIHLAITRDNRFIPLRDGVFSAEQERSLLRADAATIIDNLSFGWYESLFQSHIASKPVKVVSSMGEQSVGKSFALNHLLDTSFACSTMRTTEGVWMSVAPLDDMIIVALDFEGVHSIERSVQEDTLLVLFSTAISNLVLFRHNFALSRDMAGLFKSVQSSSSVLDPAANPSLFQSALVIIIKDVADSDKAQIVKEFSLKFQQLERASNFISQLHGGKSMIVPWPVIQSRQFYMLFNSLKRHLDEQQATYSDSSVLLHTLKTLMAKLNVIS</sequence>
<dbReference type="GO" id="GO:0003924">
    <property type="term" value="F:GTPase activity"/>
    <property type="evidence" value="ECO:0007669"/>
    <property type="project" value="InterPro"/>
</dbReference>
<dbReference type="PANTHER" id="PTHR22796">
    <property type="entry name" value="URG4-RELATED"/>
    <property type="match status" value="1"/>
</dbReference>
<dbReference type="GeneID" id="63828819"/>
<dbReference type="PANTHER" id="PTHR22796:SF1">
    <property type="entry name" value="VWFA DOMAIN-CONTAINING PROTEIN"/>
    <property type="match status" value="1"/>
</dbReference>
<reference evidence="2 3" key="1">
    <citation type="journal article" date="2016" name="Mol. Biol. Evol.">
        <title>Comparative Genomics of Early-Diverging Mushroom-Forming Fungi Provides Insights into the Origins of Lignocellulose Decay Capabilities.</title>
        <authorList>
            <person name="Nagy L.G."/>
            <person name="Riley R."/>
            <person name="Tritt A."/>
            <person name="Adam C."/>
            <person name="Daum C."/>
            <person name="Floudas D."/>
            <person name="Sun H."/>
            <person name="Yadav J.S."/>
            <person name="Pangilinan J."/>
            <person name="Larsson K.H."/>
            <person name="Matsuura K."/>
            <person name="Barry K."/>
            <person name="Labutti K."/>
            <person name="Kuo R."/>
            <person name="Ohm R.A."/>
            <person name="Bhattacharya S.S."/>
            <person name="Shirouzu T."/>
            <person name="Yoshinaga Y."/>
            <person name="Martin F.M."/>
            <person name="Grigoriev I.V."/>
            <person name="Hibbett D.S."/>
        </authorList>
    </citation>
    <scope>NUCLEOTIDE SEQUENCE [LARGE SCALE GENOMIC DNA]</scope>
    <source>
        <strain evidence="2 3">93-53</strain>
    </source>
</reference>
<accession>A0A165I3R2</accession>
<dbReference type="RefSeq" id="XP_040770066.1">
    <property type="nucleotide sequence ID" value="XM_040911791.1"/>
</dbReference>
<name>A0A165I3R2_9APHY</name>
<proteinExistence type="predicted"/>
<evidence type="ECO:0000313" key="2">
    <source>
        <dbReference type="EMBL" id="KZT12556.1"/>
    </source>
</evidence>
<keyword evidence="3" id="KW-1185">Reference proteome</keyword>
<dbReference type="InParanoid" id="A0A165I3R2"/>
<dbReference type="Proteomes" id="UP000076871">
    <property type="component" value="Unassembled WGS sequence"/>
</dbReference>
<dbReference type="STRING" id="1314785.A0A165I3R2"/>
<dbReference type="Gene3D" id="3.40.50.300">
    <property type="entry name" value="P-loop containing nucleotide triphosphate hydrolases"/>
    <property type="match status" value="1"/>
</dbReference>
<evidence type="ECO:0000313" key="3">
    <source>
        <dbReference type="Proteomes" id="UP000076871"/>
    </source>
</evidence>
<dbReference type="SUPFAM" id="SSF69322">
    <property type="entry name" value="Tricorn protease domain 2"/>
    <property type="match status" value="1"/>
</dbReference>
<evidence type="ECO:0000259" key="1">
    <source>
        <dbReference type="Pfam" id="PF02263"/>
    </source>
</evidence>
<dbReference type="GO" id="GO:0005525">
    <property type="term" value="F:GTP binding"/>
    <property type="evidence" value="ECO:0007669"/>
    <property type="project" value="InterPro"/>
</dbReference>
<dbReference type="SUPFAM" id="SSF52540">
    <property type="entry name" value="P-loop containing nucleoside triphosphate hydrolases"/>
    <property type="match status" value="1"/>
</dbReference>
<dbReference type="InterPro" id="IPR015894">
    <property type="entry name" value="Guanylate-bd_N"/>
</dbReference>
<organism evidence="2 3">
    <name type="scientific">Laetiporus sulphureus 93-53</name>
    <dbReference type="NCBI Taxonomy" id="1314785"/>
    <lineage>
        <taxon>Eukaryota</taxon>
        <taxon>Fungi</taxon>
        <taxon>Dikarya</taxon>
        <taxon>Basidiomycota</taxon>
        <taxon>Agaricomycotina</taxon>
        <taxon>Agaricomycetes</taxon>
        <taxon>Polyporales</taxon>
        <taxon>Laetiporus</taxon>
    </lineage>
</organism>
<dbReference type="InterPro" id="IPR027417">
    <property type="entry name" value="P-loop_NTPase"/>
</dbReference>
<dbReference type="EMBL" id="KV427605">
    <property type="protein sequence ID" value="KZT12556.1"/>
    <property type="molecule type" value="Genomic_DNA"/>
</dbReference>
<dbReference type="OrthoDB" id="2343366at2759"/>
<dbReference type="Pfam" id="PF02263">
    <property type="entry name" value="GBP"/>
    <property type="match status" value="1"/>
</dbReference>